<evidence type="ECO:0000256" key="1">
    <source>
        <dbReference type="SAM" id="MobiDB-lite"/>
    </source>
</evidence>
<protein>
    <submittedName>
        <fullName evidence="3">(salmon louse) hypothetical protein</fullName>
    </submittedName>
</protein>
<dbReference type="Proteomes" id="UP000675881">
    <property type="component" value="Chromosome 13"/>
</dbReference>
<sequence>MGITSSIYVFSEEELPSEDNDLIFVVQQEVEVDFENDESVIAPEIPKDDEENMVAKKICCENESKESEAKAQVMESSESVMTPDSEMKSEFAEESLPYQLAEDTPKTEESEAGISPVKKQSENGRAIVDETDGIKGENPDQGQRTKKLQFLQPIGISEMESTSQNSKKKRKPITRRKAVTLQVLGLGCLISALYIHIYYCVISEVNYFLSHKEPSIKGYLPIVFWILYICGLLALGHIRLPRKKWMLAIGGITLFISSIFLLLTSSRYYSNNRIMARQLMDNCINNDNQFCIYECFRPKKRRPPTINSSSSPNSGSARRCIVFCTPKDKLCDGNLNLFEMTSYSAYLGNFGCTFSRFAGEYESWNKRKFDYYWPSADEFHCHERWIWWHIGAYFFGFYGLLSSLVLLAWAKKAIDTCIDSYREEVFGVCSAGSKSGNE</sequence>
<reference evidence="3" key="1">
    <citation type="submission" date="2021-02" db="EMBL/GenBank/DDBJ databases">
        <authorList>
            <person name="Bekaert M."/>
        </authorList>
    </citation>
    <scope>NUCLEOTIDE SEQUENCE</scope>
    <source>
        <strain evidence="3">IoA-00</strain>
    </source>
</reference>
<evidence type="ECO:0000313" key="3">
    <source>
        <dbReference type="EMBL" id="CAF2824961.1"/>
    </source>
</evidence>
<dbReference type="AlphaFoldDB" id="A0A7R8H2A0"/>
<dbReference type="EMBL" id="HG994592">
    <property type="protein sequence ID" value="CAF2824961.1"/>
    <property type="molecule type" value="Genomic_DNA"/>
</dbReference>
<organism evidence="3 4">
    <name type="scientific">Lepeophtheirus salmonis</name>
    <name type="common">Salmon louse</name>
    <name type="synonym">Caligus salmonis</name>
    <dbReference type="NCBI Taxonomy" id="72036"/>
    <lineage>
        <taxon>Eukaryota</taxon>
        <taxon>Metazoa</taxon>
        <taxon>Ecdysozoa</taxon>
        <taxon>Arthropoda</taxon>
        <taxon>Crustacea</taxon>
        <taxon>Multicrustacea</taxon>
        <taxon>Hexanauplia</taxon>
        <taxon>Copepoda</taxon>
        <taxon>Siphonostomatoida</taxon>
        <taxon>Caligidae</taxon>
        <taxon>Lepeophtheirus</taxon>
    </lineage>
</organism>
<evidence type="ECO:0000313" key="4">
    <source>
        <dbReference type="Proteomes" id="UP000675881"/>
    </source>
</evidence>
<feature type="transmembrane region" description="Helical" evidence="2">
    <location>
        <begin position="219"/>
        <end position="238"/>
    </location>
</feature>
<dbReference type="SUPFAM" id="SSF103473">
    <property type="entry name" value="MFS general substrate transporter"/>
    <property type="match status" value="1"/>
</dbReference>
<gene>
    <name evidence="3" type="ORF">LSAA_3950</name>
</gene>
<name>A0A7R8H2A0_LEPSM</name>
<feature type="transmembrane region" description="Helical" evidence="2">
    <location>
        <begin position="386"/>
        <end position="410"/>
    </location>
</feature>
<feature type="region of interest" description="Disordered" evidence="1">
    <location>
        <begin position="62"/>
        <end position="143"/>
    </location>
</feature>
<dbReference type="InterPro" id="IPR036259">
    <property type="entry name" value="MFS_trans_sf"/>
</dbReference>
<keyword evidence="4" id="KW-1185">Reference proteome</keyword>
<keyword evidence="2" id="KW-0812">Transmembrane</keyword>
<evidence type="ECO:0000256" key="2">
    <source>
        <dbReference type="SAM" id="Phobius"/>
    </source>
</evidence>
<keyword evidence="2" id="KW-1133">Transmembrane helix</keyword>
<accession>A0A7R8H2A0</accession>
<feature type="transmembrane region" description="Helical" evidence="2">
    <location>
        <begin position="178"/>
        <end position="199"/>
    </location>
</feature>
<keyword evidence="2" id="KW-0472">Membrane</keyword>
<proteinExistence type="predicted"/>
<feature type="transmembrane region" description="Helical" evidence="2">
    <location>
        <begin position="245"/>
        <end position="263"/>
    </location>
</feature>